<dbReference type="InterPro" id="IPR020781">
    <property type="entry name" value="ATPase_OSCP/d_CS"/>
</dbReference>
<evidence type="ECO:0000256" key="8">
    <source>
        <dbReference type="HAMAP-Rule" id="MF_01416"/>
    </source>
</evidence>
<dbReference type="GO" id="GO:0046933">
    <property type="term" value="F:proton-transporting ATP synthase activity, rotational mechanism"/>
    <property type="evidence" value="ECO:0007669"/>
    <property type="project" value="UniProtKB-UniRule"/>
</dbReference>
<dbReference type="PRINTS" id="PR00125">
    <property type="entry name" value="ATPASEDELTA"/>
</dbReference>
<comment type="caution">
    <text evidence="10">The sequence shown here is derived from an EMBL/GenBank/DDBJ whole genome shotgun (WGS) entry which is preliminary data.</text>
</comment>
<evidence type="ECO:0000256" key="6">
    <source>
        <dbReference type="ARBA" id="ARBA00023196"/>
    </source>
</evidence>
<keyword evidence="2 8" id="KW-0813">Transport</keyword>
<keyword evidence="11" id="KW-1185">Reference proteome</keyword>
<evidence type="ECO:0000256" key="9">
    <source>
        <dbReference type="SAM" id="Coils"/>
    </source>
</evidence>
<keyword evidence="3 8" id="KW-0375">Hydrogen ion transport</keyword>
<evidence type="ECO:0000313" key="11">
    <source>
        <dbReference type="Proteomes" id="UP000003240"/>
    </source>
</evidence>
<dbReference type="Proteomes" id="UP000003240">
    <property type="component" value="Unassembled WGS sequence"/>
</dbReference>
<evidence type="ECO:0000256" key="2">
    <source>
        <dbReference type="ARBA" id="ARBA00022448"/>
    </source>
</evidence>
<comment type="function">
    <text evidence="8">This protein is part of the stalk that links CF(0) to CF(1). It either transmits conformational changes from CF(0) to CF(1) or is implicated in proton conduction.</text>
</comment>
<keyword evidence="6 8" id="KW-0139">CF(1)</keyword>
<dbReference type="AlphaFoldDB" id="F7NIT8"/>
<reference evidence="10 11" key="1">
    <citation type="journal article" date="2011" name="EMBO J.">
        <title>Structural diversity of bacterial flagellar motors.</title>
        <authorList>
            <person name="Chen S."/>
            <person name="Beeby M."/>
            <person name="Murphy G.E."/>
            <person name="Leadbetter J.R."/>
            <person name="Hendrixson D.R."/>
            <person name="Briegel A."/>
            <person name="Li Z."/>
            <person name="Shi J."/>
            <person name="Tocheva E.I."/>
            <person name="Muller A."/>
            <person name="Dobro M.J."/>
            <person name="Jensen G.J."/>
        </authorList>
    </citation>
    <scope>NUCLEOTIDE SEQUENCE [LARGE SCALE GENOMIC DNA]</scope>
    <source>
        <strain evidence="10 11">DSM 6540</strain>
    </source>
</reference>
<evidence type="ECO:0000256" key="3">
    <source>
        <dbReference type="ARBA" id="ARBA00022781"/>
    </source>
</evidence>
<protein>
    <recommendedName>
        <fullName evidence="8">ATP synthase subunit delta</fullName>
    </recommendedName>
    <alternativeName>
        <fullName evidence="8">ATP synthase F(1) sector subunit delta</fullName>
    </alternativeName>
    <alternativeName>
        <fullName evidence="8">F-type ATPase subunit delta</fullName>
        <shortName evidence="8">F-ATPase subunit delta</shortName>
    </alternativeName>
</protein>
<dbReference type="OrthoDB" id="9802471at2"/>
<dbReference type="EMBL" id="AFGF01000079">
    <property type="protein sequence ID" value="EGO64061.1"/>
    <property type="molecule type" value="Genomic_DNA"/>
</dbReference>
<dbReference type="Pfam" id="PF00213">
    <property type="entry name" value="OSCP"/>
    <property type="match status" value="1"/>
</dbReference>
<evidence type="ECO:0000256" key="5">
    <source>
        <dbReference type="ARBA" id="ARBA00023136"/>
    </source>
</evidence>
<dbReference type="NCBIfam" id="TIGR01145">
    <property type="entry name" value="ATP_synt_delta"/>
    <property type="match status" value="1"/>
</dbReference>
<keyword evidence="7 8" id="KW-0066">ATP synthesis</keyword>
<keyword evidence="9" id="KW-0175">Coiled coil</keyword>
<dbReference type="SUPFAM" id="SSF47928">
    <property type="entry name" value="N-terminal domain of the delta subunit of the F1F0-ATP synthase"/>
    <property type="match status" value="1"/>
</dbReference>
<keyword evidence="10" id="KW-0378">Hydrolase</keyword>
<dbReference type="Gene3D" id="1.10.520.20">
    <property type="entry name" value="N-terminal domain of the delta subunit of the F1F0-ATP synthase"/>
    <property type="match status" value="1"/>
</dbReference>
<dbReference type="HAMAP" id="MF_01416">
    <property type="entry name" value="ATP_synth_delta_bact"/>
    <property type="match status" value="1"/>
</dbReference>
<feature type="coiled-coil region" evidence="9">
    <location>
        <begin position="10"/>
        <end position="44"/>
    </location>
</feature>
<dbReference type="GO" id="GO:0016787">
    <property type="term" value="F:hydrolase activity"/>
    <property type="evidence" value="ECO:0007669"/>
    <property type="project" value="UniProtKB-KW"/>
</dbReference>
<evidence type="ECO:0000313" key="10">
    <source>
        <dbReference type="EMBL" id="EGO64061.1"/>
    </source>
</evidence>
<comment type="subcellular location">
    <subcellularLocation>
        <location evidence="8">Cell membrane</location>
        <topology evidence="8">Peripheral membrane protein</topology>
    </subcellularLocation>
    <subcellularLocation>
        <location evidence="1">Membrane</location>
    </subcellularLocation>
</comment>
<dbReference type="PROSITE" id="PS00389">
    <property type="entry name" value="ATPASE_DELTA"/>
    <property type="match status" value="1"/>
</dbReference>
<dbReference type="GO" id="GO:0005886">
    <property type="term" value="C:plasma membrane"/>
    <property type="evidence" value="ECO:0007669"/>
    <property type="project" value="UniProtKB-SubCell"/>
</dbReference>
<dbReference type="STRING" id="1009370.ALO_09954"/>
<dbReference type="eggNOG" id="COG0712">
    <property type="taxonomic scope" value="Bacteria"/>
</dbReference>
<accession>F7NIT8</accession>
<name>F7NIT8_9FIRM</name>
<comment type="function">
    <text evidence="8">F(1)F(0) ATP synthase produces ATP from ADP in the presence of a proton or sodium gradient. F-type ATPases consist of two structural domains, F(1) containing the extramembraneous catalytic core and F(0) containing the membrane proton channel, linked together by a central stalk and a peripheral stalk. During catalysis, ATP synthesis in the catalytic domain of F(1) is coupled via a rotary mechanism of the central stalk subunits to proton translocation.</text>
</comment>
<dbReference type="InterPro" id="IPR026015">
    <property type="entry name" value="ATP_synth_OSCP/delta_N_sf"/>
</dbReference>
<dbReference type="InterPro" id="IPR000711">
    <property type="entry name" value="ATPase_OSCP/dsu"/>
</dbReference>
<evidence type="ECO:0000256" key="1">
    <source>
        <dbReference type="ARBA" id="ARBA00004370"/>
    </source>
</evidence>
<gene>
    <name evidence="8" type="primary">atpH</name>
    <name evidence="10" type="ORF">ALO_09954</name>
</gene>
<keyword evidence="4 8" id="KW-0406">Ion transport</keyword>
<dbReference type="RefSeq" id="WP_004573269.1">
    <property type="nucleotide sequence ID" value="NZ_AFGF01000079.1"/>
</dbReference>
<dbReference type="GO" id="GO:0045259">
    <property type="term" value="C:proton-transporting ATP synthase complex"/>
    <property type="evidence" value="ECO:0007669"/>
    <property type="project" value="UniProtKB-KW"/>
</dbReference>
<keyword evidence="8" id="KW-1003">Cell membrane</keyword>
<organism evidence="10 11">
    <name type="scientific">Acetonema longum DSM 6540</name>
    <dbReference type="NCBI Taxonomy" id="1009370"/>
    <lineage>
        <taxon>Bacteria</taxon>
        <taxon>Bacillati</taxon>
        <taxon>Bacillota</taxon>
        <taxon>Negativicutes</taxon>
        <taxon>Acetonemataceae</taxon>
        <taxon>Acetonema</taxon>
    </lineage>
</organism>
<dbReference type="NCBIfam" id="NF004402">
    <property type="entry name" value="PRK05758.2-2"/>
    <property type="match status" value="1"/>
</dbReference>
<evidence type="ECO:0000256" key="4">
    <source>
        <dbReference type="ARBA" id="ARBA00023065"/>
    </source>
</evidence>
<sequence>MLGGQLATKYAQALCELAKEKDLLDEVEQELGIVRKTAEQYKDLATLLYHYQVPAEVKKDTIMKIFKADLHDFVLNFLLLLVDKRRINALPDMIDAYTQLANAARNMIEAEIKTAMPLNSQQETALAVKLGKMTGKTVILKTSVDKSLISGVVVKIGDSLIDGSIARRLKSLETALSNTQLTKIGVTS</sequence>
<comment type="similarity">
    <text evidence="8">Belongs to the ATPase delta chain family.</text>
</comment>
<dbReference type="PANTHER" id="PTHR11910">
    <property type="entry name" value="ATP SYNTHASE DELTA CHAIN"/>
    <property type="match status" value="1"/>
</dbReference>
<keyword evidence="5 8" id="KW-0472">Membrane</keyword>
<evidence type="ECO:0000256" key="7">
    <source>
        <dbReference type="ARBA" id="ARBA00023310"/>
    </source>
</evidence>
<dbReference type="NCBIfam" id="NF004403">
    <property type="entry name" value="PRK05758.2-4"/>
    <property type="match status" value="1"/>
</dbReference>
<proteinExistence type="inferred from homology"/>